<sequence>MVDQVVIWLLLAVAGAAVQRISDVVFGESIEKLVYSLLVRRRTAEVSVAGQWHSAFEWISDDDGRARVDRQTLRASQRGRRVIMKDPGGPDRSRLRLQGTVTAGGVFSGEWEEWTLSGRHYRGVFQFLLARTGSEMRGQWVGFNRYDTVQNGSWVLNRA</sequence>
<evidence type="ECO:0000313" key="1">
    <source>
        <dbReference type="EMBL" id="WSD18274.1"/>
    </source>
</evidence>
<name>A0ABZ1HM96_STRPH</name>
<dbReference type="Proteomes" id="UP001340816">
    <property type="component" value="Chromosome"/>
</dbReference>
<gene>
    <name evidence="1" type="ORF">OHB35_36450</name>
</gene>
<dbReference type="RefSeq" id="WP_326760982.1">
    <property type="nucleotide sequence ID" value="NZ_CP109135.1"/>
</dbReference>
<reference evidence="1 2" key="1">
    <citation type="submission" date="2022-10" db="EMBL/GenBank/DDBJ databases">
        <title>The complete genomes of actinobacterial strains from the NBC collection.</title>
        <authorList>
            <person name="Joergensen T.S."/>
            <person name="Alvarez Arevalo M."/>
            <person name="Sterndorff E.B."/>
            <person name="Faurdal D."/>
            <person name="Vuksanovic O."/>
            <person name="Mourched A.-S."/>
            <person name="Charusanti P."/>
            <person name="Shaw S."/>
            <person name="Blin K."/>
            <person name="Weber T."/>
        </authorList>
    </citation>
    <scope>NUCLEOTIDE SEQUENCE [LARGE SCALE GENOMIC DNA]</scope>
    <source>
        <strain evidence="1 2">NBC 01752</strain>
    </source>
</reference>
<protein>
    <submittedName>
        <fullName evidence="1">Uncharacterized protein</fullName>
    </submittedName>
</protein>
<organism evidence="1 2">
    <name type="scientific">Streptomyces phaeochromogenes</name>
    <dbReference type="NCBI Taxonomy" id="1923"/>
    <lineage>
        <taxon>Bacteria</taxon>
        <taxon>Bacillati</taxon>
        <taxon>Actinomycetota</taxon>
        <taxon>Actinomycetes</taxon>
        <taxon>Kitasatosporales</taxon>
        <taxon>Streptomycetaceae</taxon>
        <taxon>Streptomyces</taxon>
        <taxon>Streptomyces phaeochromogenes group</taxon>
    </lineage>
</organism>
<keyword evidence="2" id="KW-1185">Reference proteome</keyword>
<dbReference type="EMBL" id="CP109135">
    <property type="protein sequence ID" value="WSD18274.1"/>
    <property type="molecule type" value="Genomic_DNA"/>
</dbReference>
<accession>A0ABZ1HM96</accession>
<evidence type="ECO:0000313" key="2">
    <source>
        <dbReference type="Proteomes" id="UP001340816"/>
    </source>
</evidence>
<proteinExistence type="predicted"/>